<keyword evidence="3" id="KW-1003">Cell membrane</keyword>
<accession>F9WGE5</accession>
<sequence length="345" mass="37861">MWRRVLLALVFVGKGTIAAEGKGVNEDVFKKLCNITKGVMGLMGKDGEHKGSLQKALYGEKKEDPFEGDGTFTGGCIELGMHSRSQYCSHIQPGRGSTRNGHGCFGDSLVGTFLCLCTKGGNGEKDLCGLNNVGDGAGWISNNGNEQTLFQKVWEEVKTKCFKNNEGTVNQEELNVTVEKIKEEALKKKINGGNKGYYLGGDKTTGQCSGVNPGEACVTYPAKSDKVNEPDIPWADKILTALQTLKTQQQTTLQNSATTSEKHQDHEDPSVEVSEEEGEEEEDEASAQKHDPQSTSKPSRQKRKRRSTNNQPAEQHEEPRKVILHKDDGSLLPQPFWLLSAVFVF</sequence>
<feature type="region of interest" description="Disordered" evidence="9">
    <location>
        <begin position="249"/>
        <end position="329"/>
    </location>
</feature>
<evidence type="ECO:0000256" key="7">
    <source>
        <dbReference type="ARBA" id="ARBA00023180"/>
    </source>
</evidence>
<keyword evidence="6" id="KW-0472">Membrane</keyword>
<name>F9WGE5_TRYCI</name>
<protein>
    <submittedName>
        <fullName evidence="12">Variant surface glycoprotein</fullName>
    </submittedName>
</protein>
<keyword evidence="8" id="KW-0449">Lipoprotein</keyword>
<keyword evidence="4" id="KW-0336">GPI-anchor</keyword>
<keyword evidence="7" id="KW-0325">Glycoprotein</keyword>
<feature type="signal peptide" evidence="10">
    <location>
        <begin position="1"/>
        <end position="18"/>
    </location>
</feature>
<evidence type="ECO:0000256" key="8">
    <source>
        <dbReference type="ARBA" id="ARBA00023288"/>
    </source>
</evidence>
<gene>
    <name evidence="12" type="ORF">TCIL3000_0_01550</name>
</gene>
<dbReference type="AlphaFoldDB" id="F9WGE5"/>
<feature type="chain" id="PRO_5003389111" evidence="10">
    <location>
        <begin position="19"/>
        <end position="345"/>
    </location>
</feature>
<evidence type="ECO:0000256" key="6">
    <source>
        <dbReference type="ARBA" id="ARBA00023136"/>
    </source>
</evidence>
<evidence type="ECO:0000256" key="10">
    <source>
        <dbReference type="SAM" id="SignalP"/>
    </source>
</evidence>
<feature type="domain" description="Trypanosome variant surface glycoprotein B-type N-terminal" evidence="11">
    <location>
        <begin position="49"/>
        <end position="259"/>
    </location>
</feature>
<dbReference type="Proteomes" id="UP000000702">
    <property type="component" value="Unassembled WGS sequence"/>
</dbReference>
<comment type="caution">
    <text evidence="12">The sequence shown here is derived from an EMBL/GenBank/DDBJ whole genome shotgun (WGS) entry which is preliminary data.</text>
</comment>
<keyword evidence="13" id="KW-1185">Reference proteome</keyword>
<evidence type="ECO:0000256" key="9">
    <source>
        <dbReference type="SAM" id="MobiDB-lite"/>
    </source>
</evidence>
<evidence type="ECO:0000256" key="4">
    <source>
        <dbReference type="ARBA" id="ARBA00022622"/>
    </source>
</evidence>
<evidence type="ECO:0000256" key="2">
    <source>
        <dbReference type="ARBA" id="ARBA00004609"/>
    </source>
</evidence>
<evidence type="ECO:0000259" key="11">
    <source>
        <dbReference type="Pfam" id="PF13206"/>
    </source>
</evidence>
<comment type="subcellular location">
    <subcellularLocation>
        <location evidence="2">Cell membrane</location>
        <topology evidence="2">Lipid-anchor</topology>
        <topology evidence="2">GPI-anchor</topology>
    </subcellularLocation>
</comment>
<organism evidence="12 13">
    <name type="scientific">Trypanosoma congolense (strain IL3000)</name>
    <dbReference type="NCBI Taxonomy" id="1068625"/>
    <lineage>
        <taxon>Eukaryota</taxon>
        <taxon>Discoba</taxon>
        <taxon>Euglenozoa</taxon>
        <taxon>Kinetoplastea</taxon>
        <taxon>Metakinetoplastina</taxon>
        <taxon>Trypanosomatida</taxon>
        <taxon>Trypanosomatidae</taxon>
        <taxon>Trypanosoma</taxon>
        <taxon>Nannomonas</taxon>
    </lineage>
</organism>
<keyword evidence="5 10" id="KW-0732">Signal</keyword>
<dbReference type="VEuPathDB" id="TriTrypDB:TcIL3000_0_01550"/>
<evidence type="ECO:0000256" key="3">
    <source>
        <dbReference type="ARBA" id="ARBA00022475"/>
    </source>
</evidence>
<comment type="function">
    <text evidence="1">VSG forms a coat on the surface of the parasite. The trypanosome evades the immune response of the host by expressing a series of antigenically distinct VSGs from an estimated 1000 VSG genes.</text>
</comment>
<feature type="compositionally biased region" description="Acidic residues" evidence="9">
    <location>
        <begin position="273"/>
        <end position="285"/>
    </location>
</feature>
<evidence type="ECO:0000313" key="12">
    <source>
        <dbReference type="EMBL" id="CCD16380.1"/>
    </source>
</evidence>
<reference evidence="12 13" key="2">
    <citation type="journal article" date="2012" name="Proc. Natl. Acad. Sci. U.S.A.">
        <title>Antigenic diversity is generated by distinct evolutionary mechanisms in African trypanosome species.</title>
        <authorList>
            <person name="Jackson A.P."/>
            <person name="Berry A."/>
            <person name="Aslett M."/>
            <person name="Allison H.C."/>
            <person name="Burton P."/>
            <person name="Vavrova-Anderson J."/>
            <person name="Brown R."/>
            <person name="Browne H."/>
            <person name="Corton N."/>
            <person name="Hauser H."/>
            <person name="Gamble J."/>
            <person name="Gilderthorp R."/>
            <person name="Marcello L."/>
            <person name="McQuillan J."/>
            <person name="Otto T.D."/>
            <person name="Quail M.A."/>
            <person name="Sanders M.J."/>
            <person name="van Tonder A."/>
            <person name="Ginger M.L."/>
            <person name="Field M.C."/>
            <person name="Barry J.D."/>
            <person name="Hertz-Fowler C."/>
            <person name="Berriman M."/>
        </authorList>
    </citation>
    <scope>NUCLEOTIDE SEQUENCE [LARGE SCALE GENOMIC DNA]</scope>
    <source>
        <strain evidence="12 13">IL3000</strain>
    </source>
</reference>
<dbReference type="GO" id="GO:0005886">
    <property type="term" value="C:plasma membrane"/>
    <property type="evidence" value="ECO:0007669"/>
    <property type="project" value="UniProtKB-SubCell"/>
</dbReference>
<dbReference type="OMA" id="NKCESGR"/>
<evidence type="ECO:0000256" key="5">
    <source>
        <dbReference type="ARBA" id="ARBA00022729"/>
    </source>
</evidence>
<proteinExistence type="predicted"/>
<evidence type="ECO:0000313" key="13">
    <source>
        <dbReference type="Proteomes" id="UP000000702"/>
    </source>
</evidence>
<feature type="compositionally biased region" description="Basic and acidic residues" evidence="9">
    <location>
        <begin position="260"/>
        <end position="269"/>
    </location>
</feature>
<dbReference type="InterPro" id="IPR025932">
    <property type="entry name" value="Trypano_VSG_B_N_dom"/>
</dbReference>
<dbReference type="Pfam" id="PF13206">
    <property type="entry name" value="VSG_B"/>
    <property type="match status" value="1"/>
</dbReference>
<evidence type="ECO:0000256" key="1">
    <source>
        <dbReference type="ARBA" id="ARBA00002523"/>
    </source>
</evidence>
<reference evidence="13" key="1">
    <citation type="submission" date="2011-07" db="EMBL/GenBank/DDBJ databases">
        <title>Divergent evolution of antigenic variation in African trypanosomes.</title>
        <authorList>
            <person name="Jackson A.P."/>
            <person name="Berry A."/>
            <person name="Allison H.C."/>
            <person name="Burton P."/>
            <person name="Anderson J."/>
            <person name="Aslett M."/>
            <person name="Brown R."/>
            <person name="Corton N."/>
            <person name="Harris D."/>
            <person name="Hauser H."/>
            <person name="Gamble J."/>
            <person name="Gilderthorp R."/>
            <person name="McQuillan J."/>
            <person name="Quail M.A."/>
            <person name="Sanders M."/>
            <person name="Van Tonder A."/>
            <person name="Ginger M.L."/>
            <person name="Donelson J.E."/>
            <person name="Field M.C."/>
            <person name="Barry J.D."/>
            <person name="Berriman M."/>
            <person name="Hertz-Fowler C."/>
        </authorList>
    </citation>
    <scope>NUCLEOTIDE SEQUENCE [LARGE SCALE GENOMIC DNA]</scope>
    <source>
        <strain evidence="13">IL3000</strain>
    </source>
</reference>
<feature type="compositionally biased region" description="Basic and acidic residues" evidence="9">
    <location>
        <begin position="314"/>
        <end position="329"/>
    </location>
</feature>
<dbReference type="EMBL" id="CAEQ01002263">
    <property type="protein sequence ID" value="CCD16380.1"/>
    <property type="molecule type" value="Genomic_DNA"/>
</dbReference>
<dbReference type="GO" id="GO:0098552">
    <property type="term" value="C:side of membrane"/>
    <property type="evidence" value="ECO:0007669"/>
    <property type="project" value="UniProtKB-KW"/>
</dbReference>